<proteinExistence type="predicted"/>
<name>A0A4Q4SZG9_9PEZI</name>
<accession>A0A4Q4SZG9</accession>
<feature type="region of interest" description="Disordered" evidence="1">
    <location>
        <begin position="712"/>
        <end position="731"/>
    </location>
</feature>
<evidence type="ECO:0000313" key="2">
    <source>
        <dbReference type="EMBL" id="RYO95560.1"/>
    </source>
</evidence>
<feature type="compositionally biased region" description="Basic and acidic residues" evidence="1">
    <location>
        <begin position="720"/>
        <end position="731"/>
    </location>
</feature>
<dbReference type="STRING" id="155417.A0A4Q4SZG9"/>
<evidence type="ECO:0000313" key="3">
    <source>
        <dbReference type="Proteomes" id="UP000293360"/>
    </source>
</evidence>
<dbReference type="AlphaFoldDB" id="A0A4Q4SZG9"/>
<organism evidence="2 3">
    <name type="scientific">Monosporascus ibericus</name>
    <dbReference type="NCBI Taxonomy" id="155417"/>
    <lineage>
        <taxon>Eukaryota</taxon>
        <taxon>Fungi</taxon>
        <taxon>Dikarya</taxon>
        <taxon>Ascomycota</taxon>
        <taxon>Pezizomycotina</taxon>
        <taxon>Sordariomycetes</taxon>
        <taxon>Xylariomycetidae</taxon>
        <taxon>Xylariales</taxon>
        <taxon>Xylariales incertae sedis</taxon>
        <taxon>Monosporascus</taxon>
    </lineage>
</organism>
<gene>
    <name evidence="2" type="ORF">DL764_007657</name>
</gene>
<dbReference type="Proteomes" id="UP000293360">
    <property type="component" value="Unassembled WGS sequence"/>
</dbReference>
<sequence length="731" mass="83884">MDYPTTLPYPRLDEQRGILKQEQALLEPLAQASKRVPDSLTTHPDSFGSLKRVYTRDVYGKEFHFAYVRRNKGQIDHGMARAFRKRYENAKYNVLLHPNRDENNNPCYVDHDQRTWRDMDASMKKMLALSSWPLLKGVPTVAPFVKSETGFSRVVAKQPMAFTAVFTMPEVLKEILKHVSTEWESMSNLGRTCQTVFCAIGDSMTQCDMNKGDFLNLDKSESQLAGLVKKGELTQDQADRVGVSWLLSVSPFRMEGTDHAEIPMNEYGFYDYQIMLKLPTMRKIVDSHIKLYRAFLYHGEHMQKILLHRVTLLNIPAVKTIVRTMSNLSHLGIYNCELLTLQAVIPLLEIITEANQRRQERNAAHVNLDFSPRFFQGPMVNGKCYGVIPYDNGTINTQKATVPIIMKAINMALDTDINLVRPGTAFRRYLEKIPFKLDTLYHILEAIHNIRDYKNGLHGGLATLSEDQKLEMETALWYDLIIATNGKCMDESKLRKILMLNNSIALMDCRDCGQSLPSNFYRGEVVARRAEYRICHGCELADFLSHHQYNMRQPKGELAMKMWDFGKIQDFTTLLRRPSTQASGILAGSLATRNGRDQRDAPETWLDRMKGLGEELDKASAQRQHIIAKAEDKVEKLRLLQVKSGTRDYIKSQLRENSIQDLVERIQVNMLLLGRAQTQRRPENSVATNWQDQIMNYRESLREQWSKWLNNDPYALPGDDGARPDDLSPDP</sequence>
<keyword evidence="3" id="KW-1185">Reference proteome</keyword>
<dbReference type="OrthoDB" id="5428138at2759"/>
<dbReference type="EMBL" id="QJNU01000544">
    <property type="protein sequence ID" value="RYO95560.1"/>
    <property type="molecule type" value="Genomic_DNA"/>
</dbReference>
<evidence type="ECO:0000256" key="1">
    <source>
        <dbReference type="SAM" id="MobiDB-lite"/>
    </source>
</evidence>
<comment type="caution">
    <text evidence="2">The sequence shown here is derived from an EMBL/GenBank/DDBJ whole genome shotgun (WGS) entry which is preliminary data.</text>
</comment>
<protein>
    <submittedName>
        <fullName evidence="2">Uncharacterized protein</fullName>
    </submittedName>
</protein>
<reference evidence="2 3" key="1">
    <citation type="submission" date="2018-06" db="EMBL/GenBank/DDBJ databases">
        <title>Complete Genomes of Monosporascus.</title>
        <authorList>
            <person name="Robinson A.J."/>
            <person name="Natvig D.O."/>
        </authorList>
    </citation>
    <scope>NUCLEOTIDE SEQUENCE [LARGE SCALE GENOMIC DNA]</scope>
    <source>
        <strain evidence="2 3">CBS 110550</strain>
    </source>
</reference>